<evidence type="ECO:0000256" key="1">
    <source>
        <dbReference type="SAM" id="MobiDB-lite"/>
    </source>
</evidence>
<proteinExistence type="predicted"/>
<dbReference type="InterPro" id="IPR027417">
    <property type="entry name" value="P-loop_NTPase"/>
</dbReference>
<name>A0A024GRN8_9STRA</name>
<evidence type="ECO:0000313" key="3">
    <source>
        <dbReference type="EMBL" id="CCI49015.1"/>
    </source>
</evidence>
<dbReference type="InterPro" id="IPR052267">
    <property type="entry name" value="N-DRC_Component"/>
</dbReference>
<comment type="caution">
    <text evidence="3">The sequence shown here is derived from an EMBL/GenBank/DDBJ whole genome shotgun (WGS) entry which is preliminary data.</text>
</comment>
<dbReference type="Gene3D" id="1.20.5.190">
    <property type="match status" value="1"/>
</dbReference>
<dbReference type="PROSITE" id="PS50096">
    <property type="entry name" value="IQ"/>
    <property type="match status" value="1"/>
</dbReference>
<dbReference type="Gene3D" id="3.40.50.300">
    <property type="entry name" value="P-loop containing nucleotide triphosphate hydrolases"/>
    <property type="match status" value="1"/>
</dbReference>
<feature type="region of interest" description="Disordered" evidence="1">
    <location>
        <begin position="477"/>
        <end position="511"/>
    </location>
</feature>
<feature type="compositionally biased region" description="Low complexity" evidence="1">
    <location>
        <begin position="375"/>
        <end position="388"/>
    </location>
</feature>
<dbReference type="PANTHER" id="PTHR14690:SF0">
    <property type="entry name" value="IQ MOTIF CONTAINING WITH AAA DOMAIN 1"/>
    <property type="match status" value="1"/>
</dbReference>
<sequence length="878" mass="100684">MSNRTYDVRWQEAMIDLNEQIHIENPQFRSNLSLSESSPDTQVSITKAFHHYAYLYVKYIQILTKLSQCYDQMTHTQKRIDVQQILQLVVIRIIELKHLLVKWHPPHPDVRSTPIEKSFPWEYINLDAVLVDLKLPPEALEIPIAKCFAEEHLDTIQQRDRLVQSFVKLKHGVDTIFLPCDSETLPKAHEAMTMEEAIAILQRNERGRQGRVRGLLVQELRHEEYLLQSREMNPLVDMDPDFAANSIQRVFRGWRVRRETCLEREKELIFLGMKAPANHPHALLEKSLFVHTIQRANQQQYNKEEYISALQHLHKVVLAEEGPFMKEKLLEQRRQWIADRMAQGELPLDMTEFYAIPSTELPPLIAPPKEKKSAKASSKSQKAPPKTKTNAALEAEPMEIEKPPLTAPPEICDRFASAVDMYEKVWLARDPNDNFAQKYDLQLAKDVVRVPVEVQVRQQVDEMLTLQLANIQMQLENAGRKSKKVKSKAKGVSKSKRTTKKHKTKPLPGEKLSELKGRSSDYFLSTLIEHSIIQMPQPIRITEFIGSFNHLGSLYERSDVRDPFGNWVPQEPSAAQIRQNVTEYAIFPLVSSVIRSKTPFIRSILLYGPKGCGKTKMVRIIAAETGALILNISPTYLDAFTGKTGPTKLMHMVFSLAKEPSFQPVIIYINHFEQFLGSNGKKSQRSNDATRFRKDLQTYLKAALTPEDRVLLIGASNQPFQADTKDWKLFFDKHLHLSYPDYAARLTLWKRFVLKELKASRDVDSECLPLACFDLVDFSTLAYVSSGYASGSILRAVKATLTSRRLTLLDKRPLCDKEFLAPLSREPATFAVENELFRKFTGEITGLIQTRERIRKEAEALADAKISQSQKTRPVKKK</sequence>
<dbReference type="STRING" id="65357.A0A024GRN8"/>
<gene>
    <name evidence="3" type="ORF">BN9_102690</name>
</gene>
<dbReference type="PANTHER" id="PTHR14690">
    <property type="entry name" value="IQ MOTIF CONTAINING WITH AAA DOMAIN 1"/>
    <property type="match status" value="1"/>
</dbReference>
<protein>
    <recommendedName>
        <fullName evidence="2">AAA+ ATPase domain-containing protein</fullName>
    </recommendedName>
</protein>
<evidence type="ECO:0000259" key="2">
    <source>
        <dbReference type="SMART" id="SM00382"/>
    </source>
</evidence>
<dbReference type="SMART" id="SM00382">
    <property type="entry name" value="AAA"/>
    <property type="match status" value="1"/>
</dbReference>
<dbReference type="InterPro" id="IPR003959">
    <property type="entry name" value="ATPase_AAA_core"/>
</dbReference>
<reference evidence="3 4" key="1">
    <citation type="submission" date="2012-05" db="EMBL/GenBank/DDBJ databases">
        <title>Recombination and specialization in a pathogen metapopulation.</title>
        <authorList>
            <person name="Gardiner A."/>
            <person name="Kemen E."/>
            <person name="Schultz-Larsen T."/>
            <person name="MacLean D."/>
            <person name="Van Oosterhout C."/>
            <person name="Jones J.D.G."/>
        </authorList>
    </citation>
    <scope>NUCLEOTIDE SEQUENCE [LARGE SCALE GENOMIC DNA]</scope>
    <source>
        <strain evidence="3 4">Ac Nc2</strain>
    </source>
</reference>
<dbReference type="GO" id="GO:0016887">
    <property type="term" value="F:ATP hydrolysis activity"/>
    <property type="evidence" value="ECO:0007669"/>
    <property type="project" value="InterPro"/>
</dbReference>
<dbReference type="OrthoDB" id="3046016at2759"/>
<feature type="region of interest" description="Disordered" evidence="1">
    <location>
        <begin position="361"/>
        <end position="393"/>
    </location>
</feature>
<dbReference type="SUPFAM" id="SSF52540">
    <property type="entry name" value="P-loop containing nucleoside triphosphate hydrolases"/>
    <property type="match status" value="1"/>
</dbReference>
<dbReference type="GO" id="GO:0005524">
    <property type="term" value="F:ATP binding"/>
    <property type="evidence" value="ECO:0007669"/>
    <property type="project" value="InterPro"/>
</dbReference>
<dbReference type="EMBL" id="CAIX01000267">
    <property type="protein sequence ID" value="CCI49015.1"/>
    <property type="molecule type" value="Genomic_DNA"/>
</dbReference>
<dbReference type="AlphaFoldDB" id="A0A024GRN8"/>
<feature type="domain" description="AAA+ ATPase" evidence="2">
    <location>
        <begin position="600"/>
        <end position="741"/>
    </location>
</feature>
<feature type="compositionally biased region" description="Basic residues" evidence="1">
    <location>
        <begin position="480"/>
        <end position="505"/>
    </location>
</feature>
<dbReference type="InParanoid" id="A0A024GRN8"/>
<keyword evidence="4" id="KW-1185">Reference proteome</keyword>
<accession>A0A024GRN8</accession>
<dbReference type="Pfam" id="PF00004">
    <property type="entry name" value="AAA"/>
    <property type="match status" value="1"/>
</dbReference>
<dbReference type="Proteomes" id="UP000053237">
    <property type="component" value="Unassembled WGS sequence"/>
</dbReference>
<organism evidence="3 4">
    <name type="scientific">Albugo candida</name>
    <dbReference type="NCBI Taxonomy" id="65357"/>
    <lineage>
        <taxon>Eukaryota</taxon>
        <taxon>Sar</taxon>
        <taxon>Stramenopiles</taxon>
        <taxon>Oomycota</taxon>
        <taxon>Peronosporomycetes</taxon>
        <taxon>Albuginales</taxon>
        <taxon>Albuginaceae</taxon>
        <taxon>Albugo</taxon>
    </lineage>
</organism>
<evidence type="ECO:0000313" key="4">
    <source>
        <dbReference type="Proteomes" id="UP000053237"/>
    </source>
</evidence>
<dbReference type="InterPro" id="IPR003593">
    <property type="entry name" value="AAA+_ATPase"/>
</dbReference>